<accession>A0A1A2VQQ2</accession>
<gene>
    <name evidence="1" type="ORF">A5679_17385</name>
</gene>
<evidence type="ECO:0000313" key="1">
    <source>
        <dbReference type="EMBL" id="OBI02923.1"/>
    </source>
</evidence>
<evidence type="ECO:0000313" key="2">
    <source>
        <dbReference type="Proteomes" id="UP000092207"/>
    </source>
</evidence>
<comment type="caution">
    <text evidence="1">The sequence shown here is derived from an EMBL/GenBank/DDBJ whole genome shotgun (WGS) entry which is preliminary data.</text>
</comment>
<organism evidence="1 2">
    <name type="scientific">Mycobacterium scrofulaceum</name>
    <dbReference type="NCBI Taxonomy" id="1783"/>
    <lineage>
        <taxon>Bacteria</taxon>
        <taxon>Bacillati</taxon>
        <taxon>Actinomycetota</taxon>
        <taxon>Actinomycetes</taxon>
        <taxon>Mycobacteriales</taxon>
        <taxon>Mycobacteriaceae</taxon>
        <taxon>Mycobacterium</taxon>
    </lineage>
</organism>
<sequence length="93" mass="10651">MAAERLPGYLRCAACQAAWNARPDSREARREIARQARRITEQAREMGEQHPGLNDPDLPARVALDAQLDAAQQRLQHEYDDDPIGFIWRSDRP</sequence>
<dbReference type="EMBL" id="LZJY01000211">
    <property type="protein sequence ID" value="OBI02923.1"/>
    <property type="molecule type" value="Genomic_DNA"/>
</dbReference>
<protein>
    <submittedName>
        <fullName evidence="1">Uncharacterized protein</fullName>
    </submittedName>
</protein>
<name>A0A1A2VQQ2_MYCSC</name>
<reference evidence="1 2" key="1">
    <citation type="submission" date="2016-06" db="EMBL/GenBank/DDBJ databases">
        <authorList>
            <person name="Kjaerup R.B."/>
            <person name="Dalgaard T.S."/>
            <person name="Juul-Madsen H.R."/>
        </authorList>
    </citation>
    <scope>NUCLEOTIDE SEQUENCE [LARGE SCALE GENOMIC DNA]</scope>
    <source>
        <strain evidence="1 2">E2838</strain>
    </source>
</reference>
<dbReference type="Proteomes" id="UP000092207">
    <property type="component" value="Unassembled WGS sequence"/>
</dbReference>
<dbReference type="AlphaFoldDB" id="A0A1A2VQQ2"/>
<proteinExistence type="predicted"/>